<organism evidence="1 2">
    <name type="scientific">Georgenia yuyongxinii</name>
    <dbReference type="NCBI Taxonomy" id="2589797"/>
    <lineage>
        <taxon>Bacteria</taxon>
        <taxon>Bacillati</taxon>
        <taxon>Actinomycetota</taxon>
        <taxon>Actinomycetes</taxon>
        <taxon>Micrococcales</taxon>
        <taxon>Bogoriellaceae</taxon>
        <taxon>Georgenia</taxon>
    </lineage>
</organism>
<dbReference type="EMBL" id="VJXR01000010">
    <property type="protein sequence ID" value="TRW46383.1"/>
    <property type="molecule type" value="Genomic_DNA"/>
</dbReference>
<proteinExistence type="predicted"/>
<reference evidence="1 2" key="1">
    <citation type="submission" date="2019-07" db="EMBL/GenBank/DDBJ databases">
        <title>Georgenia wutianyii sp. nov. and Georgenia *** sp. nov. isolated from plateau pika (Ochotona curzoniae) in the Qinghai-Tibet plateau of China.</title>
        <authorList>
            <person name="Tian Z."/>
        </authorList>
    </citation>
    <scope>NUCLEOTIDE SEQUENCE [LARGE SCALE GENOMIC DNA]</scope>
    <source>
        <strain evidence="1 2">Z446</strain>
    </source>
</reference>
<sequence length="90" mass="9447">MLGEFGRLAHALPQALDQLQNELARAADRYELYEGYSGGDPGNPAARITEARQCLAAGVHAAQELATAISAASTATAWLGVREPEPTVTP</sequence>
<accession>A0A552WVQ6</accession>
<evidence type="ECO:0000313" key="1">
    <source>
        <dbReference type="EMBL" id="TRW46383.1"/>
    </source>
</evidence>
<dbReference type="AlphaFoldDB" id="A0A552WVQ6"/>
<protein>
    <submittedName>
        <fullName evidence="1">Uncharacterized protein</fullName>
    </submittedName>
</protein>
<name>A0A552WVQ6_9MICO</name>
<evidence type="ECO:0000313" key="2">
    <source>
        <dbReference type="Proteomes" id="UP000318693"/>
    </source>
</evidence>
<comment type="caution">
    <text evidence="1">The sequence shown here is derived from an EMBL/GenBank/DDBJ whole genome shotgun (WGS) entry which is preliminary data.</text>
</comment>
<keyword evidence="2" id="KW-1185">Reference proteome</keyword>
<dbReference type="Proteomes" id="UP000318693">
    <property type="component" value="Unassembled WGS sequence"/>
</dbReference>
<gene>
    <name evidence="1" type="ORF">FJ693_05505</name>
</gene>